<name>A0A918N0P5_9ALTE</name>
<dbReference type="PANTHER" id="PTHR30363">
    <property type="entry name" value="HTH-TYPE TRANSCRIPTIONAL REGULATOR SRLR-RELATED"/>
    <property type="match status" value="1"/>
</dbReference>
<dbReference type="Pfam" id="PF08220">
    <property type="entry name" value="HTH_DeoR"/>
    <property type="match status" value="1"/>
</dbReference>
<keyword evidence="1" id="KW-0805">Transcription regulation</keyword>
<evidence type="ECO:0000313" key="5">
    <source>
        <dbReference type="EMBL" id="GGW90361.1"/>
    </source>
</evidence>
<dbReference type="EMBL" id="BMXP01000007">
    <property type="protein sequence ID" value="GGW90361.1"/>
    <property type="molecule type" value="Genomic_DNA"/>
</dbReference>
<dbReference type="PROSITE" id="PS51000">
    <property type="entry name" value="HTH_DEOR_2"/>
    <property type="match status" value="1"/>
</dbReference>
<dbReference type="SMART" id="SM00420">
    <property type="entry name" value="HTH_DEOR"/>
    <property type="match status" value="1"/>
</dbReference>
<dbReference type="PROSITE" id="PS00894">
    <property type="entry name" value="HTH_DEOR_1"/>
    <property type="match status" value="1"/>
</dbReference>
<dbReference type="RefSeq" id="WP_189407046.1">
    <property type="nucleotide sequence ID" value="NZ_BMXP01000007.1"/>
</dbReference>
<dbReference type="Gene3D" id="3.40.50.1360">
    <property type="match status" value="1"/>
</dbReference>
<dbReference type="Gene3D" id="1.10.10.10">
    <property type="entry name" value="Winged helix-like DNA-binding domain superfamily/Winged helix DNA-binding domain"/>
    <property type="match status" value="1"/>
</dbReference>
<keyword evidence="3" id="KW-0804">Transcription</keyword>
<dbReference type="SMART" id="SM01134">
    <property type="entry name" value="DeoRC"/>
    <property type="match status" value="1"/>
</dbReference>
<dbReference type="GO" id="GO:0003677">
    <property type="term" value="F:DNA binding"/>
    <property type="evidence" value="ECO:0007669"/>
    <property type="project" value="UniProtKB-KW"/>
</dbReference>
<keyword evidence="2" id="KW-0238">DNA-binding</keyword>
<evidence type="ECO:0000256" key="1">
    <source>
        <dbReference type="ARBA" id="ARBA00023015"/>
    </source>
</evidence>
<protein>
    <submittedName>
        <fullName evidence="5">XRE family transcriptional regulator</fullName>
    </submittedName>
</protein>
<dbReference type="InterPro" id="IPR037171">
    <property type="entry name" value="NagB/RpiA_transferase-like"/>
</dbReference>
<dbReference type="Pfam" id="PF00455">
    <property type="entry name" value="DeoRC"/>
    <property type="match status" value="1"/>
</dbReference>
<dbReference type="InterPro" id="IPR036388">
    <property type="entry name" value="WH-like_DNA-bd_sf"/>
</dbReference>
<accession>A0A918N0P5</accession>
<proteinExistence type="predicted"/>
<dbReference type="SUPFAM" id="SSF100950">
    <property type="entry name" value="NagB/RpiA/CoA transferase-like"/>
    <property type="match status" value="1"/>
</dbReference>
<comment type="caution">
    <text evidence="5">The sequence shown here is derived from an EMBL/GenBank/DDBJ whole genome shotgun (WGS) entry which is preliminary data.</text>
</comment>
<evidence type="ECO:0000256" key="3">
    <source>
        <dbReference type="ARBA" id="ARBA00023163"/>
    </source>
</evidence>
<dbReference type="InterPro" id="IPR050313">
    <property type="entry name" value="Carb_Metab_HTH_regulators"/>
</dbReference>
<dbReference type="SUPFAM" id="SSF46785">
    <property type="entry name" value="Winged helix' DNA-binding domain"/>
    <property type="match status" value="1"/>
</dbReference>
<dbReference type="AlphaFoldDB" id="A0A918N0P5"/>
<evidence type="ECO:0000313" key="6">
    <source>
        <dbReference type="Proteomes" id="UP000631300"/>
    </source>
</evidence>
<dbReference type="PANTHER" id="PTHR30363:SF44">
    <property type="entry name" value="AGA OPERON TRANSCRIPTIONAL REPRESSOR-RELATED"/>
    <property type="match status" value="1"/>
</dbReference>
<organism evidence="5 6">
    <name type="scientific">Alteromonas halophila</name>
    <dbReference type="NCBI Taxonomy" id="516698"/>
    <lineage>
        <taxon>Bacteria</taxon>
        <taxon>Pseudomonadati</taxon>
        <taxon>Pseudomonadota</taxon>
        <taxon>Gammaproteobacteria</taxon>
        <taxon>Alteromonadales</taxon>
        <taxon>Alteromonadaceae</taxon>
        <taxon>Alteromonas/Salinimonas group</taxon>
        <taxon>Alteromonas</taxon>
    </lineage>
</organism>
<dbReference type="InterPro" id="IPR036390">
    <property type="entry name" value="WH_DNA-bd_sf"/>
</dbReference>
<dbReference type="GO" id="GO:0003700">
    <property type="term" value="F:DNA-binding transcription factor activity"/>
    <property type="evidence" value="ECO:0007669"/>
    <property type="project" value="InterPro"/>
</dbReference>
<feature type="domain" description="HTH deoR-type" evidence="4">
    <location>
        <begin position="6"/>
        <end position="61"/>
    </location>
</feature>
<reference evidence="5" key="2">
    <citation type="submission" date="2020-09" db="EMBL/GenBank/DDBJ databases">
        <authorList>
            <person name="Sun Q."/>
            <person name="Kim S."/>
        </authorList>
    </citation>
    <scope>NUCLEOTIDE SEQUENCE</scope>
    <source>
        <strain evidence="5">KCTC 22164</strain>
    </source>
</reference>
<reference evidence="5" key="1">
    <citation type="journal article" date="2014" name="Int. J. Syst. Evol. Microbiol.">
        <title>Complete genome sequence of Corynebacterium casei LMG S-19264T (=DSM 44701T), isolated from a smear-ripened cheese.</title>
        <authorList>
            <consortium name="US DOE Joint Genome Institute (JGI-PGF)"/>
            <person name="Walter F."/>
            <person name="Albersmeier A."/>
            <person name="Kalinowski J."/>
            <person name="Ruckert C."/>
        </authorList>
    </citation>
    <scope>NUCLEOTIDE SEQUENCE</scope>
    <source>
        <strain evidence="5">KCTC 22164</strain>
    </source>
</reference>
<evidence type="ECO:0000259" key="4">
    <source>
        <dbReference type="PROSITE" id="PS51000"/>
    </source>
</evidence>
<dbReference type="InterPro" id="IPR014036">
    <property type="entry name" value="DeoR-like_C"/>
</dbReference>
<keyword evidence="6" id="KW-1185">Reference proteome</keyword>
<dbReference type="Proteomes" id="UP000631300">
    <property type="component" value="Unassembled WGS sequence"/>
</dbReference>
<evidence type="ECO:0000256" key="2">
    <source>
        <dbReference type="ARBA" id="ARBA00023125"/>
    </source>
</evidence>
<gene>
    <name evidence="5" type="primary">srlR</name>
    <name evidence="5" type="ORF">GCM10007391_25700</name>
</gene>
<dbReference type="InterPro" id="IPR018356">
    <property type="entry name" value="Tscrpt_reg_HTH_DeoR_CS"/>
</dbReference>
<dbReference type="InterPro" id="IPR001034">
    <property type="entry name" value="DeoR_HTH"/>
</dbReference>
<sequence length="255" mass="27311">MKQSDTQQRRNAIVDWVNQHGTVQVETLAHHFGTSEVTIRKDLSLLANAQRLIRQFGGAAPLPGTPSVPTADKGKAYLGAAAAAVIGQRRKLVIDCGSTTQTLLPHLAALDNLMVMSNSLHVANVLTNNPNEPTFLMTGGTWDPHSDSFQGAMAENTVAAYSFDIAFIGASGIDVGRGTTTLNELTGLTRTMAASAKDVVVMAESKKLDERMPNLELAWSQITMLVTDDGITAKDKQRIEAQGVTVRVASRKGEN</sequence>